<dbReference type="SMART" id="SM00318">
    <property type="entry name" value="SNc"/>
    <property type="match status" value="1"/>
</dbReference>
<feature type="compositionally biased region" description="Basic residues" evidence="1">
    <location>
        <begin position="445"/>
        <end position="457"/>
    </location>
</feature>
<evidence type="ECO:0000259" key="2">
    <source>
        <dbReference type="PROSITE" id="PS50830"/>
    </source>
</evidence>
<evidence type="ECO:0000313" key="4">
    <source>
        <dbReference type="Proteomes" id="UP000218209"/>
    </source>
</evidence>
<dbReference type="PROSITE" id="PS50830">
    <property type="entry name" value="TNASE_3"/>
    <property type="match status" value="1"/>
</dbReference>
<protein>
    <recommendedName>
        <fullName evidence="2">TNase-like domain-containing protein</fullName>
    </recommendedName>
</protein>
<reference evidence="3 4" key="1">
    <citation type="submission" date="2017-03" db="EMBL/GenBank/DDBJ databases">
        <title>WGS assembly of Porphyra umbilicalis.</title>
        <authorList>
            <person name="Brawley S.H."/>
            <person name="Blouin N.A."/>
            <person name="Ficko-Blean E."/>
            <person name="Wheeler G.L."/>
            <person name="Lohr M."/>
            <person name="Goodson H.V."/>
            <person name="Jenkins J.W."/>
            <person name="Blaby-Haas C.E."/>
            <person name="Helliwell K.E."/>
            <person name="Chan C."/>
            <person name="Marriage T."/>
            <person name="Bhattacharya D."/>
            <person name="Klein A.S."/>
            <person name="Badis Y."/>
            <person name="Brodie J."/>
            <person name="Cao Y."/>
            <person name="Collen J."/>
            <person name="Dittami S.M."/>
            <person name="Gachon C.M."/>
            <person name="Green B.R."/>
            <person name="Karpowicz S."/>
            <person name="Kim J.W."/>
            <person name="Kudahl U."/>
            <person name="Lin S."/>
            <person name="Michel G."/>
            <person name="Mittag M."/>
            <person name="Olson B.J."/>
            <person name="Pangilinan J."/>
            <person name="Peng Y."/>
            <person name="Qiu H."/>
            <person name="Shu S."/>
            <person name="Singer J.T."/>
            <person name="Smith A.G."/>
            <person name="Sprecher B.N."/>
            <person name="Wagner V."/>
            <person name="Wang W."/>
            <person name="Wang Z.-Y."/>
            <person name="Yan J."/>
            <person name="Yarish C."/>
            <person name="Zoeuner-Riek S."/>
            <person name="Zhuang Y."/>
            <person name="Zou Y."/>
            <person name="Lindquist E.A."/>
            <person name="Grimwood J."/>
            <person name="Barry K."/>
            <person name="Rokhsar D.S."/>
            <person name="Schmutz J."/>
            <person name="Stiller J.W."/>
            <person name="Grossman A.R."/>
            <person name="Prochnik S.E."/>
        </authorList>
    </citation>
    <scope>NUCLEOTIDE SEQUENCE [LARGE SCALE GENOMIC DNA]</scope>
    <source>
        <strain evidence="3">4086291</strain>
    </source>
</reference>
<dbReference type="AlphaFoldDB" id="A0A1X6NW86"/>
<gene>
    <name evidence="3" type="ORF">BU14_0397s0005</name>
</gene>
<dbReference type="EMBL" id="KV919032">
    <property type="protein sequence ID" value="OSX72881.1"/>
    <property type="molecule type" value="Genomic_DNA"/>
</dbReference>
<proteinExistence type="predicted"/>
<accession>A0A1X6NW86</accession>
<dbReference type="Pfam" id="PF00565">
    <property type="entry name" value="SNase"/>
    <property type="match status" value="1"/>
</dbReference>
<name>A0A1X6NW86_PORUM</name>
<dbReference type="Proteomes" id="UP000218209">
    <property type="component" value="Unassembled WGS sequence"/>
</dbReference>
<dbReference type="InterPro" id="IPR016071">
    <property type="entry name" value="Staphylococal_nuclease_OB-fold"/>
</dbReference>
<dbReference type="InterPro" id="IPR035437">
    <property type="entry name" value="SNase_OB-fold_sf"/>
</dbReference>
<dbReference type="OrthoDB" id="430293at2759"/>
<feature type="region of interest" description="Disordered" evidence="1">
    <location>
        <begin position="406"/>
        <end position="505"/>
    </location>
</feature>
<evidence type="ECO:0000313" key="3">
    <source>
        <dbReference type="EMBL" id="OSX72881.1"/>
    </source>
</evidence>
<sequence length="505" mass="49611">MAFVGGCPALLPARAPVGGLVARPSAAPRPRRAPTRPPPPTAVAARSDAEPTAVVDADASAAASPGRRLAQGFLLPAPTAVVAALLGMAAARVAATGVTLVAGAAVGVTAVALPSSTKRYREVSDIPSSAFGAGGGKAGGGAATVLSAFVTDVAGGASLRVRHTPLRMPGSAANDPAIYFERRAAPWDDPDALPRGMEGTLPVRLGGVKVPDGGLVDKAGQPLGEEAKAFVADLLVKHGGGSTGGDDAAAAAAAASAAAAAAAGDGEDEVVVVTAPPPSGAAGAPSAAPLPRGVGAAVRVSLLAKDRAGRLVGTVWVGPPWAPVNVSTALLAAGLAVVDRRAGAAAAAGGWGVVYERAEADAKARRAGLWAGRGGGRARRRFVRACARGGGCGGWRGGAPGVVRAPVGGSVSSGGGQAVDGRRVRRRGEAGPLGRQRRGGGGGVGRRRPGAGRRGRRVQGDRAARPCRSLRAFPLVLAPAATQGGRNKRGDWPLGGGRRSAGQTP</sequence>
<organism evidence="3 4">
    <name type="scientific">Porphyra umbilicalis</name>
    <name type="common">Purple laver</name>
    <name type="synonym">Red alga</name>
    <dbReference type="NCBI Taxonomy" id="2786"/>
    <lineage>
        <taxon>Eukaryota</taxon>
        <taxon>Rhodophyta</taxon>
        <taxon>Bangiophyceae</taxon>
        <taxon>Bangiales</taxon>
        <taxon>Bangiaceae</taxon>
        <taxon>Porphyra</taxon>
    </lineage>
</organism>
<feature type="region of interest" description="Disordered" evidence="1">
    <location>
        <begin position="21"/>
        <end position="50"/>
    </location>
</feature>
<keyword evidence="4" id="KW-1185">Reference proteome</keyword>
<feature type="domain" description="TNase-like" evidence="2">
    <location>
        <begin position="144"/>
        <end position="372"/>
    </location>
</feature>
<dbReference type="SUPFAM" id="SSF50199">
    <property type="entry name" value="Staphylococcal nuclease"/>
    <property type="match status" value="1"/>
</dbReference>
<evidence type="ECO:0000256" key="1">
    <source>
        <dbReference type="SAM" id="MobiDB-lite"/>
    </source>
</evidence>
<dbReference type="Gene3D" id="2.40.50.90">
    <property type="match status" value="1"/>
</dbReference>